<dbReference type="PANTHER" id="PTHR11532">
    <property type="entry name" value="PROTEASE M14 CARBOXYPEPTIDASE"/>
    <property type="match status" value="1"/>
</dbReference>
<dbReference type="SUPFAM" id="SSF52540">
    <property type="entry name" value="P-loop containing nucleoside triphosphate hydrolases"/>
    <property type="match status" value="1"/>
</dbReference>
<dbReference type="GO" id="GO:0004181">
    <property type="term" value="F:metallocarboxypeptidase activity"/>
    <property type="evidence" value="ECO:0007669"/>
    <property type="project" value="InterPro"/>
</dbReference>
<keyword evidence="4" id="KW-0479">Metal-binding</keyword>
<dbReference type="InterPro" id="IPR050753">
    <property type="entry name" value="Peptidase_M14_domain"/>
</dbReference>
<dbReference type="EMBL" id="QMKO01003269">
    <property type="protein sequence ID" value="RTG81601.1"/>
    <property type="molecule type" value="Genomic_DNA"/>
</dbReference>
<keyword evidence="3" id="KW-0121">Carboxypeptidase</keyword>
<dbReference type="Gene3D" id="3.40.630.10">
    <property type="entry name" value="Zn peptidases"/>
    <property type="match status" value="1"/>
</dbReference>
<dbReference type="InterPro" id="IPR057247">
    <property type="entry name" value="CARBOXYPEPT_ZN_2"/>
</dbReference>
<dbReference type="InterPro" id="IPR008969">
    <property type="entry name" value="CarboxyPept-like_regulatory"/>
</dbReference>
<gene>
    <name evidence="11" type="ORF">DC041_0007901</name>
</gene>
<feature type="signal peptide" evidence="9">
    <location>
        <begin position="1"/>
        <end position="22"/>
    </location>
</feature>
<dbReference type="GO" id="GO:0008270">
    <property type="term" value="F:zinc ion binding"/>
    <property type="evidence" value="ECO:0007669"/>
    <property type="project" value="InterPro"/>
</dbReference>
<feature type="active site" description="Proton donor/acceptor" evidence="8">
    <location>
        <position position="406"/>
    </location>
</feature>
<evidence type="ECO:0000256" key="9">
    <source>
        <dbReference type="SAM" id="SignalP"/>
    </source>
</evidence>
<evidence type="ECO:0000313" key="12">
    <source>
        <dbReference type="Proteomes" id="UP000290809"/>
    </source>
</evidence>
<dbReference type="GO" id="GO:0016485">
    <property type="term" value="P:protein processing"/>
    <property type="evidence" value="ECO:0007669"/>
    <property type="project" value="TreeGrafter"/>
</dbReference>
<dbReference type="PROSITE" id="PS00132">
    <property type="entry name" value="CARBOXYPEPT_ZN_1"/>
    <property type="match status" value="1"/>
</dbReference>
<name>A0A430Q1P6_SCHBO</name>
<dbReference type="SUPFAM" id="SSF49464">
    <property type="entry name" value="Carboxypeptidase regulatory domain-like"/>
    <property type="match status" value="1"/>
</dbReference>
<protein>
    <recommendedName>
        <fullName evidence="10">Peptidase M14 domain-containing protein</fullName>
    </recommendedName>
</protein>
<keyword evidence="12" id="KW-1185">Reference proteome</keyword>
<dbReference type="Proteomes" id="UP000290809">
    <property type="component" value="Unassembled WGS sequence"/>
</dbReference>
<evidence type="ECO:0000256" key="7">
    <source>
        <dbReference type="ARBA" id="ARBA00023180"/>
    </source>
</evidence>
<dbReference type="SMART" id="SM00631">
    <property type="entry name" value="Zn_pept"/>
    <property type="match status" value="1"/>
</dbReference>
<dbReference type="Gene3D" id="2.60.40.1120">
    <property type="entry name" value="Carboxypeptidase-like, regulatory domain"/>
    <property type="match status" value="1"/>
</dbReference>
<keyword evidence="3" id="KW-0645">Protease</keyword>
<dbReference type="Gene3D" id="3.40.50.300">
    <property type="entry name" value="P-loop containing nucleotide triphosphate hydrolases"/>
    <property type="match status" value="1"/>
</dbReference>
<dbReference type="AlphaFoldDB" id="A0A430Q1P6"/>
<dbReference type="STRING" id="6184.A0A430Q1P6"/>
<dbReference type="InterPro" id="IPR000834">
    <property type="entry name" value="Peptidase_M14"/>
</dbReference>
<dbReference type="PRINTS" id="PR00765">
    <property type="entry name" value="CRBOXYPTASEA"/>
</dbReference>
<evidence type="ECO:0000256" key="1">
    <source>
        <dbReference type="ARBA" id="ARBA00001947"/>
    </source>
</evidence>
<dbReference type="Pfam" id="PF00246">
    <property type="entry name" value="Peptidase_M14"/>
    <property type="match status" value="2"/>
</dbReference>
<evidence type="ECO:0000256" key="2">
    <source>
        <dbReference type="ARBA" id="ARBA00005988"/>
    </source>
</evidence>
<reference evidence="11 12" key="1">
    <citation type="journal article" date="2019" name="PLoS Pathog.">
        <title>Genome sequence of the bovine parasite Schistosoma bovis Tanzania.</title>
        <authorList>
            <person name="Oey H."/>
            <person name="Zakrzewski M."/>
            <person name="Gobert G."/>
            <person name="Gravermann K."/>
            <person name="Stoye J."/>
            <person name="Jones M."/>
            <person name="Mcmanus D."/>
            <person name="Krause L."/>
        </authorList>
    </citation>
    <scope>NUCLEOTIDE SEQUENCE [LARGE SCALE GENOMIC DNA]</scope>
    <source>
        <strain evidence="11 12">TAN1997</strain>
    </source>
</reference>
<proteinExistence type="inferred from homology"/>
<evidence type="ECO:0000256" key="4">
    <source>
        <dbReference type="ARBA" id="ARBA00022723"/>
    </source>
</evidence>
<dbReference type="PROSITE" id="PS52035">
    <property type="entry name" value="PEPTIDASE_M14"/>
    <property type="match status" value="1"/>
</dbReference>
<dbReference type="InterPro" id="IPR027417">
    <property type="entry name" value="P-loop_NTPase"/>
</dbReference>
<feature type="domain" description="Peptidase M14" evidence="10">
    <location>
        <begin position="58"/>
        <end position="436"/>
    </location>
</feature>
<dbReference type="InterPro" id="IPR057246">
    <property type="entry name" value="CARBOXYPEPT_ZN_1"/>
</dbReference>
<dbReference type="CDD" id="cd03858">
    <property type="entry name" value="M14_CP_N-E_like"/>
    <property type="match status" value="1"/>
</dbReference>
<dbReference type="GO" id="GO:0006518">
    <property type="term" value="P:peptide metabolic process"/>
    <property type="evidence" value="ECO:0007669"/>
    <property type="project" value="TreeGrafter"/>
</dbReference>
<accession>A0A430Q1P6</accession>
<feature type="chain" id="PRO_5019231954" description="Peptidase M14 domain-containing protein" evidence="9">
    <location>
        <begin position="23"/>
        <end position="1098"/>
    </location>
</feature>
<keyword evidence="9" id="KW-0732">Signal</keyword>
<comment type="caution">
    <text evidence="11">The sequence shown here is derived from an EMBL/GenBank/DDBJ whole genome shotgun (WGS) entry which is preliminary data.</text>
</comment>
<comment type="cofactor">
    <cofactor evidence="1">
        <name>Zn(2+)</name>
        <dbReference type="ChEBI" id="CHEBI:29105"/>
    </cofactor>
</comment>
<evidence type="ECO:0000256" key="5">
    <source>
        <dbReference type="ARBA" id="ARBA00022801"/>
    </source>
</evidence>
<organism evidence="11 12">
    <name type="scientific">Schistosoma bovis</name>
    <name type="common">Blood fluke</name>
    <dbReference type="NCBI Taxonomy" id="6184"/>
    <lineage>
        <taxon>Eukaryota</taxon>
        <taxon>Metazoa</taxon>
        <taxon>Spiralia</taxon>
        <taxon>Lophotrochozoa</taxon>
        <taxon>Platyhelminthes</taxon>
        <taxon>Trematoda</taxon>
        <taxon>Digenea</taxon>
        <taxon>Strigeidida</taxon>
        <taxon>Schistosomatoidea</taxon>
        <taxon>Schistosomatidae</taxon>
        <taxon>Schistosoma</taxon>
    </lineage>
</organism>
<dbReference type="GO" id="GO:0005615">
    <property type="term" value="C:extracellular space"/>
    <property type="evidence" value="ECO:0007669"/>
    <property type="project" value="TreeGrafter"/>
</dbReference>
<evidence type="ECO:0000256" key="6">
    <source>
        <dbReference type="ARBA" id="ARBA00022833"/>
    </source>
</evidence>
<dbReference type="PANTHER" id="PTHR11532:SF62">
    <property type="entry name" value="CARBOXYPEPTIDASE D"/>
    <property type="match status" value="1"/>
</dbReference>
<evidence type="ECO:0000313" key="11">
    <source>
        <dbReference type="EMBL" id="RTG81601.1"/>
    </source>
</evidence>
<dbReference type="SUPFAM" id="SSF53187">
    <property type="entry name" value="Zn-dependent exopeptidases"/>
    <property type="match status" value="1"/>
</dbReference>
<evidence type="ECO:0000259" key="10">
    <source>
        <dbReference type="PROSITE" id="PS52035"/>
    </source>
</evidence>
<keyword evidence="7" id="KW-0325">Glycoprotein</keyword>
<evidence type="ECO:0000256" key="3">
    <source>
        <dbReference type="ARBA" id="ARBA00022645"/>
    </source>
</evidence>
<sequence>MGATLIYAVNFLIVTWATFTESYYTANISNKILSLIEPFTVSTEHKYWDLLEAPLGNSYNHYDSLFGKMQEVSRKCPMITTLYTIGKSVAGRELWVLSFGKVPNYHVPGVPEVKIVGNMHGNEAIGRELILRLAYLLCINYGSDEFITLLVNYTQIHLMPSANPDGFEISNEGRFIQSFNRANLRFEVRPKKLKNCTKEIIDVIRNEFPKRSGIVYCLSRRECDVVAEELKAAGLQASAYHAGMTDAQRRNVQQAWIQEDKCDTSGLIGRNNLHNVDLNRNFPDQFGETDENLVQEPETKLIMQWSQEHSFVLSGNLHAGALVASYPFDGSANMTAYYSASPDDATFKHLASVYSRAHKSMYLGRPECDFKTFPNGITNGNNWYPLQGGMQDWNYLVTGCMEITLELGCVKYPRGSEISTYWDDNKYSLIAFLSEVHRALRGFVFDGSTKLPVGRASIHVEGLSHLVNSTPYYGDYWRLLPPTGGVYRVWASKIGYFDSLKYEVNASLLPYVSITNSEQLNFTLWPDNQLTAEWSSQLDYNITLNRLPSFIHESTYDETIKNMFTNLSHSIKKYFTLHQITVSSTNTVVSNFTTNNTNNHDHNSEKLSTVYGIGLSLPHYSHIIPINDQNDNYNNVKLQPQYDKIRIIILAGLNRLTASSPDIWRLLATSQLLIFPYLDPVGIHESLFSVKQKQNLMNQSQNTCKLSSDNVDDRSNPIFHNEKFQKITREFQPHLIISLESNNLTKCSISTTTNINNVQRDQQLPLTAIHIPRDLNKEFSNTDLFHNFAIGFNSTVKCSAKHSFHCNKTSQYMNSISSSEKRLLDLFASPSLSSSSSSSASYVSSYSSPVTSSDNDHIGEINNNHNEPFILRLGTGCHPKHLSNCSYLGAQQLPELWHSTLIGLNKLFSSVRNLSFCGQILIESGPLTSDLVTRLVEHRHWVPVASSQIIMQPAMYFFQQSNKSNNDGLNSSNSSKWLSVKIDSSTGRFCELIPPGTYLMFAAAGPENSTFDVAYEQVAMALSFHVDRFNGRSHIRLERELNEINFNGPDDIYDHMRNHTVESSHSTCGQYIFKFCVALRTTGSAVRCILFRASRYGA</sequence>
<keyword evidence="6" id="KW-0862">Zinc</keyword>
<keyword evidence="5" id="KW-0378">Hydrolase</keyword>
<comment type="similarity">
    <text evidence="2 8">Belongs to the peptidase M14 family.</text>
</comment>
<evidence type="ECO:0000256" key="8">
    <source>
        <dbReference type="PROSITE-ProRule" id="PRU01379"/>
    </source>
</evidence>
<dbReference type="PROSITE" id="PS00133">
    <property type="entry name" value="CARBOXYPEPT_ZN_2"/>
    <property type="match status" value="1"/>
</dbReference>